<keyword evidence="1" id="KW-1133">Transmembrane helix</keyword>
<organism evidence="2">
    <name type="scientific">Anguilla anguilla</name>
    <name type="common">European freshwater eel</name>
    <name type="synonym">Muraena anguilla</name>
    <dbReference type="NCBI Taxonomy" id="7936"/>
    <lineage>
        <taxon>Eukaryota</taxon>
        <taxon>Metazoa</taxon>
        <taxon>Chordata</taxon>
        <taxon>Craniata</taxon>
        <taxon>Vertebrata</taxon>
        <taxon>Euteleostomi</taxon>
        <taxon>Actinopterygii</taxon>
        <taxon>Neopterygii</taxon>
        <taxon>Teleostei</taxon>
        <taxon>Anguilliformes</taxon>
        <taxon>Anguillidae</taxon>
        <taxon>Anguilla</taxon>
    </lineage>
</organism>
<evidence type="ECO:0000256" key="1">
    <source>
        <dbReference type="SAM" id="Phobius"/>
    </source>
</evidence>
<name>A0A0E9X220_ANGAN</name>
<keyword evidence="1" id="KW-0472">Membrane</keyword>
<feature type="transmembrane region" description="Helical" evidence="1">
    <location>
        <begin position="20"/>
        <end position="42"/>
    </location>
</feature>
<accession>A0A0E9X220</accession>
<dbReference type="AlphaFoldDB" id="A0A0E9X220"/>
<protein>
    <submittedName>
        <fullName evidence="2">Uncharacterized protein</fullName>
    </submittedName>
</protein>
<sequence length="43" mass="4736">MHGMCGDKSTSPSNSPDSFLLLFAVLFILKLGTFCFSLHVLLF</sequence>
<evidence type="ECO:0000313" key="2">
    <source>
        <dbReference type="EMBL" id="JAH96506.1"/>
    </source>
</evidence>
<reference evidence="2" key="2">
    <citation type="journal article" date="2015" name="Fish Shellfish Immunol.">
        <title>Early steps in the European eel (Anguilla anguilla)-Vibrio vulnificus interaction in the gills: Role of the RtxA13 toxin.</title>
        <authorList>
            <person name="Callol A."/>
            <person name="Pajuelo D."/>
            <person name="Ebbesson L."/>
            <person name="Teles M."/>
            <person name="MacKenzie S."/>
            <person name="Amaro C."/>
        </authorList>
    </citation>
    <scope>NUCLEOTIDE SEQUENCE</scope>
</reference>
<dbReference type="EMBL" id="GBXM01012071">
    <property type="protein sequence ID" value="JAH96506.1"/>
    <property type="molecule type" value="Transcribed_RNA"/>
</dbReference>
<reference evidence="2" key="1">
    <citation type="submission" date="2014-11" db="EMBL/GenBank/DDBJ databases">
        <authorList>
            <person name="Amaro Gonzalez C."/>
        </authorList>
    </citation>
    <scope>NUCLEOTIDE SEQUENCE</scope>
</reference>
<keyword evidence="1" id="KW-0812">Transmembrane</keyword>
<proteinExistence type="predicted"/>